<proteinExistence type="predicted"/>
<gene>
    <name evidence="2" type="ORF">GCM10009838_28600</name>
</gene>
<dbReference type="Proteomes" id="UP001499854">
    <property type="component" value="Unassembled WGS sequence"/>
</dbReference>
<dbReference type="SUPFAM" id="SSF51445">
    <property type="entry name" value="(Trans)glycosidases"/>
    <property type="match status" value="1"/>
</dbReference>
<dbReference type="PANTHER" id="PTHR42767:SF1">
    <property type="entry name" value="ENDO-BETA-1,6-GALACTANASE-LIKE DOMAIN-CONTAINING PROTEIN"/>
    <property type="match status" value="1"/>
</dbReference>
<evidence type="ECO:0000313" key="3">
    <source>
        <dbReference type="Proteomes" id="UP001499854"/>
    </source>
</evidence>
<dbReference type="EMBL" id="BAAAQM010000014">
    <property type="protein sequence ID" value="GAA1968422.1"/>
    <property type="molecule type" value="Genomic_DNA"/>
</dbReference>
<feature type="chain" id="PRO_5045274287" description="Endo-beta-1,6-galactanase-like domain-containing protein" evidence="1">
    <location>
        <begin position="47"/>
        <end position="509"/>
    </location>
</feature>
<dbReference type="PANTHER" id="PTHR42767">
    <property type="entry name" value="ENDO-BETA-1,6-GALACTANASE"/>
    <property type="match status" value="1"/>
</dbReference>
<dbReference type="InterPro" id="IPR017853">
    <property type="entry name" value="GH"/>
</dbReference>
<sequence length="509" mass="55905">MADEPLIRRLTFVAEHTFRRRTILAATAATAAGASFSALGATAAHADSSTTIDPGTSWGTWEGWGTSLAWWGKAFGNRDDLADIFFSLKDAPYNGGTLPGLGLNIVRYNAGACSWNSIGGATMVQGKAVAATRQIEGYWLDWYSSDPASASWNWYADAPQRNMLWKARDRGANIFELFSDSPMWWMCYNHNPSGSADGTSDNLQSWNYQQHAVYLATIAKFAQDNWGFQFHSVEPFNEPSGYWWKADESAQEGCHFDVSTQQTVIGHLRGELNARGLGALVTASDECHYDDATATWNAFSAGTKADVGKINTHGYSYGGGRRDLLYWAARNSGKTLWNSEYGENDPSGMSLASNLNLDFTWLHPTAWCYWQVVDGGNWGLIDCDEAAGVTGAVNPKYYVLAQYTRHIRPGMRIIGSGDGNTVAAYDVANHKLVIVCTNYGTGQWINFDLSKFGTVTGSGGDGLVGRWATQTGGGDAHTYWADTYLHGKRFWSWFSPNTVQSFEVEGVYL</sequence>
<dbReference type="InterPro" id="IPR039743">
    <property type="entry name" value="6GAL/EXGAL"/>
</dbReference>
<comment type="caution">
    <text evidence="2">The sequence shown here is derived from an EMBL/GenBank/DDBJ whole genome shotgun (WGS) entry which is preliminary data.</text>
</comment>
<feature type="signal peptide" evidence="1">
    <location>
        <begin position="1"/>
        <end position="46"/>
    </location>
</feature>
<organism evidence="2 3">
    <name type="scientific">Catenulispora subtropica</name>
    <dbReference type="NCBI Taxonomy" id="450798"/>
    <lineage>
        <taxon>Bacteria</taxon>
        <taxon>Bacillati</taxon>
        <taxon>Actinomycetota</taxon>
        <taxon>Actinomycetes</taxon>
        <taxon>Catenulisporales</taxon>
        <taxon>Catenulisporaceae</taxon>
        <taxon>Catenulispora</taxon>
    </lineage>
</organism>
<accession>A0ABN2RG46</accession>
<evidence type="ECO:0000313" key="2">
    <source>
        <dbReference type="EMBL" id="GAA1968422.1"/>
    </source>
</evidence>
<evidence type="ECO:0008006" key="4">
    <source>
        <dbReference type="Google" id="ProtNLM"/>
    </source>
</evidence>
<keyword evidence="1" id="KW-0732">Signal</keyword>
<dbReference type="PROSITE" id="PS51318">
    <property type="entry name" value="TAT"/>
    <property type="match status" value="1"/>
</dbReference>
<dbReference type="InterPro" id="IPR006311">
    <property type="entry name" value="TAT_signal"/>
</dbReference>
<protein>
    <recommendedName>
        <fullName evidence="4">Endo-beta-1,6-galactanase-like domain-containing protein</fullName>
    </recommendedName>
</protein>
<dbReference type="Gene3D" id="3.20.20.80">
    <property type="entry name" value="Glycosidases"/>
    <property type="match status" value="1"/>
</dbReference>
<reference evidence="2 3" key="1">
    <citation type="journal article" date="2019" name="Int. J. Syst. Evol. Microbiol.">
        <title>The Global Catalogue of Microorganisms (GCM) 10K type strain sequencing project: providing services to taxonomists for standard genome sequencing and annotation.</title>
        <authorList>
            <consortium name="The Broad Institute Genomics Platform"/>
            <consortium name="The Broad Institute Genome Sequencing Center for Infectious Disease"/>
            <person name="Wu L."/>
            <person name="Ma J."/>
        </authorList>
    </citation>
    <scope>NUCLEOTIDE SEQUENCE [LARGE SCALE GENOMIC DNA]</scope>
    <source>
        <strain evidence="2 3">JCM 16013</strain>
    </source>
</reference>
<keyword evidence="3" id="KW-1185">Reference proteome</keyword>
<evidence type="ECO:0000256" key="1">
    <source>
        <dbReference type="SAM" id="SignalP"/>
    </source>
</evidence>
<name>A0ABN2RG46_9ACTN</name>